<evidence type="ECO:0000313" key="2">
    <source>
        <dbReference type="Proteomes" id="UP000256561"/>
    </source>
</evidence>
<sequence length="622" mass="72020">MNAPLFNELVSAIQIGKKLPDAIYLHDSALLSVPDKLHKVILAVGNALKIPRDQWNIVKLSRKDFALSLLHYPDFEHDAYPALKQSVTVNLEKLSHKVTDYTSYDNPPILHRKETMVLETHPLYEEFQQITQEGERAGLYDNSRHIGFKASWEALINSHGYELVDGRLFRNSALLNNADNQQIERDKTAIVRYELSAPMKVLAKHGFLNGQYSIFDYGCGRGDDLRELEAHGLDALGWDPNFLPDADKVNADLVNIGFVINVIEERNERMEAIQGAWELTKKLLVVSAMLANESYLARFTPYKDGIITSRNTFQKYYTQSELKMFIELSLDEAAIAVAPGIYFVFKDKYLEQDYLQNRHKRKHNWEHKSKPINVKEARTQLLFTKHGELFEGFWEVCLLLGRCPVKEEFDRAEDLLALVGTMKKAFRLCLAFYDKEELEISRKMRREDLLVYFAVSLFGKRKPYKHQPEQTKRDIKEFFETHKSAQSQATELLFQISDTQRIEQECLAAHQTLPQSVLVEECDQPHSLTFHKQYLDLLSPLLRVYVSSALQLYGELEDIQLIKIHITSGKLTLLGYEDFEHEDNPRLKERVKIKMAEQDVDFFDYVDEQYLAVLEGKDQYVA</sequence>
<dbReference type="InterPro" id="IPR024019">
    <property type="entry name" value="CHP04096"/>
</dbReference>
<proteinExistence type="predicted"/>
<dbReference type="GO" id="GO:0008168">
    <property type="term" value="F:methyltransferase activity"/>
    <property type="evidence" value="ECO:0007669"/>
    <property type="project" value="UniProtKB-KW"/>
</dbReference>
<keyword evidence="2" id="KW-1185">Reference proteome</keyword>
<dbReference type="AlphaFoldDB" id="A0A3D8M2K0"/>
<dbReference type="EMBL" id="QRHA01000019">
    <property type="protein sequence ID" value="RDV23919.1"/>
    <property type="molecule type" value="Genomic_DNA"/>
</dbReference>
<reference evidence="2" key="1">
    <citation type="submission" date="2018-08" db="EMBL/GenBank/DDBJ databases">
        <authorList>
            <person name="Zhang J."/>
            <person name="Du Z.-J."/>
        </authorList>
    </citation>
    <scope>NUCLEOTIDE SEQUENCE [LARGE SCALE GENOMIC DNA]</scope>
    <source>
        <strain evidence="2">KCTC 52655</strain>
    </source>
</reference>
<keyword evidence="1" id="KW-0808">Transferase</keyword>
<dbReference type="OrthoDB" id="224775at2"/>
<comment type="caution">
    <text evidence="1">The sequence shown here is derived from an EMBL/GenBank/DDBJ whole genome shotgun (WGS) entry which is preliminary data.</text>
</comment>
<evidence type="ECO:0000313" key="1">
    <source>
        <dbReference type="EMBL" id="RDV23919.1"/>
    </source>
</evidence>
<protein>
    <submittedName>
        <fullName evidence="1">DNA phosphorothioation-associated putative methyltransferase</fullName>
    </submittedName>
</protein>
<dbReference type="Proteomes" id="UP000256561">
    <property type="component" value="Unassembled WGS sequence"/>
</dbReference>
<accession>A0A3D8M2K0</accession>
<dbReference type="GO" id="GO:0032259">
    <property type="term" value="P:methylation"/>
    <property type="evidence" value="ECO:0007669"/>
    <property type="project" value="UniProtKB-KW"/>
</dbReference>
<name>A0A3D8M2K0_9ALTE</name>
<dbReference type="NCBIfam" id="TIGR04096">
    <property type="entry name" value="dnd_rel_methyl"/>
    <property type="match status" value="1"/>
</dbReference>
<keyword evidence="1" id="KW-0489">Methyltransferase</keyword>
<organism evidence="1 2">
    <name type="scientific">Alteromonas aestuariivivens</name>
    <dbReference type="NCBI Taxonomy" id="1938339"/>
    <lineage>
        <taxon>Bacteria</taxon>
        <taxon>Pseudomonadati</taxon>
        <taxon>Pseudomonadota</taxon>
        <taxon>Gammaproteobacteria</taxon>
        <taxon>Alteromonadales</taxon>
        <taxon>Alteromonadaceae</taxon>
        <taxon>Alteromonas/Salinimonas group</taxon>
        <taxon>Alteromonas</taxon>
    </lineage>
</organism>
<gene>
    <name evidence="1" type="ORF">DXV75_16710</name>
</gene>